<dbReference type="CDD" id="cd00085">
    <property type="entry name" value="HNHc"/>
    <property type="match status" value="1"/>
</dbReference>
<gene>
    <name evidence="2" type="ORF">EIP75_05600</name>
</gene>
<reference evidence="2 3" key="1">
    <citation type="submission" date="2018-12" db="EMBL/GenBank/DDBJ databases">
        <title>The whole draft genome of Aquabacterium sp. SJQ9.</title>
        <authorList>
            <person name="Sun L."/>
            <person name="Gao X."/>
            <person name="Chen W."/>
            <person name="Huang K."/>
        </authorList>
    </citation>
    <scope>NUCLEOTIDE SEQUENCE [LARGE SCALE GENOMIC DNA]</scope>
    <source>
        <strain evidence="2 3">SJQ9</strain>
    </source>
</reference>
<keyword evidence="2" id="KW-0378">Hydrolase</keyword>
<proteinExistence type="predicted"/>
<dbReference type="InterPro" id="IPR003615">
    <property type="entry name" value="HNH_nuc"/>
</dbReference>
<dbReference type="GO" id="GO:0003676">
    <property type="term" value="F:nucleic acid binding"/>
    <property type="evidence" value="ECO:0007669"/>
    <property type="project" value="InterPro"/>
</dbReference>
<dbReference type="Pfam" id="PF01844">
    <property type="entry name" value="HNH"/>
    <property type="match status" value="1"/>
</dbReference>
<keyword evidence="2" id="KW-0255">Endonuclease</keyword>
<dbReference type="AlphaFoldDB" id="A0A426VDR9"/>
<dbReference type="Proteomes" id="UP000269265">
    <property type="component" value="Unassembled WGS sequence"/>
</dbReference>
<dbReference type="Gene3D" id="1.10.30.50">
    <property type="match status" value="1"/>
</dbReference>
<feature type="domain" description="HNH nuclease" evidence="1">
    <location>
        <begin position="127"/>
        <end position="181"/>
    </location>
</feature>
<keyword evidence="2" id="KW-0540">Nuclease</keyword>
<comment type="caution">
    <text evidence="2">The sequence shown here is derived from an EMBL/GenBank/DDBJ whole genome shotgun (WGS) entry which is preliminary data.</text>
</comment>
<evidence type="ECO:0000313" key="2">
    <source>
        <dbReference type="EMBL" id="RRS05053.1"/>
    </source>
</evidence>
<dbReference type="SMART" id="SM00507">
    <property type="entry name" value="HNHc"/>
    <property type="match status" value="1"/>
</dbReference>
<dbReference type="InterPro" id="IPR002711">
    <property type="entry name" value="HNH"/>
</dbReference>
<dbReference type="GO" id="GO:0008270">
    <property type="term" value="F:zinc ion binding"/>
    <property type="evidence" value="ECO:0007669"/>
    <property type="project" value="InterPro"/>
</dbReference>
<keyword evidence="3" id="KW-1185">Reference proteome</keyword>
<sequence length="199" mass="21303">MDPSILRPPIGGRLTMGASKGGGAPAIRYRPIYGGIFGKSGEYVLGTMACTERGLHAVRYMVLHPSTGGVLAVATDKTEALAQARRVLKAAATLASANDESFVQGTLWAEGELPPPEQGRKVKAIPKRRREVFEKSGGQCFYCGKVLTLDGKWHIEHQMPRALMGPDDLINLVAACVPCNLAKRDRTALEFLSDQAAAG</sequence>
<evidence type="ECO:0000313" key="3">
    <source>
        <dbReference type="Proteomes" id="UP000269265"/>
    </source>
</evidence>
<evidence type="ECO:0000259" key="1">
    <source>
        <dbReference type="SMART" id="SM00507"/>
    </source>
</evidence>
<accession>A0A426VDR9</accession>
<organism evidence="2 3">
    <name type="scientific">Aquabacterium soli</name>
    <dbReference type="NCBI Taxonomy" id="2493092"/>
    <lineage>
        <taxon>Bacteria</taxon>
        <taxon>Pseudomonadati</taxon>
        <taxon>Pseudomonadota</taxon>
        <taxon>Betaproteobacteria</taxon>
        <taxon>Burkholderiales</taxon>
        <taxon>Aquabacterium</taxon>
    </lineage>
</organism>
<dbReference type="EMBL" id="RSED01000004">
    <property type="protein sequence ID" value="RRS05053.1"/>
    <property type="molecule type" value="Genomic_DNA"/>
</dbReference>
<name>A0A426VDR9_9BURK</name>
<protein>
    <submittedName>
        <fullName evidence="2">HNH endonuclease</fullName>
    </submittedName>
</protein>
<dbReference type="GO" id="GO:0004519">
    <property type="term" value="F:endonuclease activity"/>
    <property type="evidence" value="ECO:0007669"/>
    <property type="project" value="UniProtKB-KW"/>
</dbReference>